<dbReference type="PIRSF" id="PIRSF037227">
    <property type="entry name" value="Aminobenzoyl-glu_utiliz_pB"/>
    <property type="match status" value="1"/>
</dbReference>
<dbReference type="Gene3D" id="3.40.630.10">
    <property type="entry name" value="Zn peptidases"/>
    <property type="match status" value="1"/>
</dbReference>
<dbReference type="CDD" id="cd05673">
    <property type="entry name" value="M20_Acy1L2_AbgB"/>
    <property type="match status" value="1"/>
</dbReference>
<organism evidence="1 2">
    <name type="scientific">Fusobacterium ulcerans</name>
    <dbReference type="NCBI Taxonomy" id="861"/>
    <lineage>
        <taxon>Bacteria</taxon>
        <taxon>Fusobacteriati</taxon>
        <taxon>Fusobacteriota</taxon>
        <taxon>Fusobacteriia</taxon>
        <taxon>Fusobacteriales</taxon>
        <taxon>Fusobacteriaceae</taxon>
        <taxon>Fusobacterium</taxon>
    </lineage>
</organism>
<dbReference type="InterPro" id="IPR002933">
    <property type="entry name" value="Peptidase_M20"/>
</dbReference>
<evidence type="ECO:0000313" key="2">
    <source>
        <dbReference type="Proteomes" id="UP000249008"/>
    </source>
</evidence>
<dbReference type="GeneID" id="78455111"/>
<dbReference type="InterPro" id="IPR052030">
    <property type="entry name" value="Peptidase_M20/M20A_hydrolases"/>
</dbReference>
<dbReference type="GO" id="GO:0071713">
    <property type="term" value="F:para-aminobenzoyl-glutamate hydrolase activity"/>
    <property type="evidence" value="ECO:0007669"/>
    <property type="project" value="TreeGrafter"/>
</dbReference>
<dbReference type="RefSeq" id="WP_005978326.1">
    <property type="nucleotide sequence ID" value="NZ_CABKNW010000003.1"/>
</dbReference>
<dbReference type="FunFam" id="3.30.70.360:FF:000004">
    <property type="entry name" value="Peptidase M20 domain-containing protein 2"/>
    <property type="match status" value="1"/>
</dbReference>
<name>A0AAX1TNJ8_9FUSO</name>
<dbReference type="KEGG" id="ful:C4N20_09835"/>
<reference evidence="1 2" key="1">
    <citation type="submission" date="2018-06" db="EMBL/GenBank/DDBJ databases">
        <authorList>
            <consortium name="Pathogen Informatics"/>
            <person name="Doyle S."/>
        </authorList>
    </citation>
    <scope>NUCLEOTIDE SEQUENCE [LARGE SCALE GENOMIC DNA]</scope>
    <source>
        <strain evidence="1 2">NCTC12112</strain>
    </source>
</reference>
<dbReference type="AlphaFoldDB" id="A0AAX1TNJ8"/>
<sequence>MSKKTIEEVAKNIWEYAEIRFKEFKSAEELAEYAREAGFQVEMGIGGLETAFKATYGEGHPVIAILGEYDALQGLSQAEDVTHKEKGKQEINGHGCGHHLLGAGALYGAEIVKNYLEENKLKGTVVFYGCPAEEGGSGKTWMMKNGAFEGVDLALTWHPFPYNGVFSLATLANYQAYFRFEGRGSHAAASPQLGRSALDAVELMNVGANYLREHVIQEARFHYAVTNTGGISPNVVQPDAEVLYLVRAPKLNQVEEIFQRICNIARGAALMTETKVKMVFDRGTNEYKGNKEIEKVMFKNLKKFENIEYTEEELAYAKKFKDTLTEKEITSEFGWIEKASGKEWKQIKDMMLNDYVFRGNIPYDENFNYLLSGSTDVGDVSKKMPTGQIFTACYALGTPSHSWQMVAQGKNGIAMKGMKYAGQVLGQTAIDILEDPALYEKIKKEFDENYEEYVSPLKYDKVPIEL</sequence>
<dbReference type="SUPFAM" id="SSF55031">
    <property type="entry name" value="Bacterial exopeptidase dimerisation domain"/>
    <property type="match status" value="1"/>
</dbReference>
<dbReference type="Proteomes" id="UP000249008">
    <property type="component" value="Chromosome 1"/>
</dbReference>
<dbReference type="GO" id="GO:0046657">
    <property type="term" value="P:folic acid catabolic process"/>
    <property type="evidence" value="ECO:0007669"/>
    <property type="project" value="TreeGrafter"/>
</dbReference>
<dbReference type="Gene3D" id="3.30.70.360">
    <property type="match status" value="1"/>
</dbReference>
<dbReference type="InterPro" id="IPR017145">
    <property type="entry name" value="Aminobenzoyl-glu_utiliz_pB"/>
</dbReference>
<protein>
    <submittedName>
        <fullName evidence="1">Aminobenzoyl-glutamate utilization protein B</fullName>
    </submittedName>
</protein>
<dbReference type="PANTHER" id="PTHR30575:SF0">
    <property type="entry name" value="XAA-ARG DIPEPTIDASE"/>
    <property type="match status" value="1"/>
</dbReference>
<proteinExistence type="predicted"/>
<dbReference type="GO" id="GO:0016805">
    <property type="term" value="F:dipeptidase activity"/>
    <property type="evidence" value="ECO:0007669"/>
    <property type="project" value="TreeGrafter"/>
</dbReference>
<evidence type="ECO:0000313" key="1">
    <source>
        <dbReference type="EMBL" id="SQJ00165.1"/>
    </source>
</evidence>
<dbReference type="EMBL" id="LS483487">
    <property type="protein sequence ID" value="SQJ00165.1"/>
    <property type="molecule type" value="Genomic_DNA"/>
</dbReference>
<dbReference type="InterPro" id="IPR017439">
    <property type="entry name" value="Amidohydrolase"/>
</dbReference>
<dbReference type="PANTHER" id="PTHR30575">
    <property type="entry name" value="PEPTIDASE M20"/>
    <property type="match status" value="1"/>
</dbReference>
<accession>A0AAX1TNJ8</accession>
<gene>
    <name evidence="1" type="primary">abgB_2</name>
    <name evidence="1" type="ORF">NCTC12112_00520</name>
</gene>
<dbReference type="InterPro" id="IPR036264">
    <property type="entry name" value="Bact_exopeptidase_dim_dom"/>
</dbReference>
<dbReference type="Pfam" id="PF01546">
    <property type="entry name" value="Peptidase_M20"/>
    <property type="match status" value="1"/>
</dbReference>
<dbReference type="NCBIfam" id="TIGR01891">
    <property type="entry name" value="amidohydrolases"/>
    <property type="match status" value="1"/>
</dbReference>
<dbReference type="GO" id="GO:0005737">
    <property type="term" value="C:cytoplasm"/>
    <property type="evidence" value="ECO:0007669"/>
    <property type="project" value="TreeGrafter"/>
</dbReference>
<dbReference type="SUPFAM" id="SSF53187">
    <property type="entry name" value="Zn-dependent exopeptidases"/>
    <property type="match status" value="1"/>
</dbReference>